<dbReference type="OrthoDB" id="47834at2759"/>
<evidence type="ECO:0000256" key="4">
    <source>
        <dbReference type="ARBA" id="ARBA00022825"/>
    </source>
</evidence>
<dbReference type="HOGENOM" id="CLU_011263_1_7_1"/>
<feature type="compositionally biased region" description="Low complexity" evidence="9">
    <location>
        <begin position="406"/>
        <end position="451"/>
    </location>
</feature>
<feature type="region of interest" description="Disordered" evidence="9">
    <location>
        <begin position="371"/>
        <end position="491"/>
    </location>
</feature>
<accession>B7G7C5</accession>
<feature type="chain" id="PRO_5002855911" description="subtilisin" evidence="10">
    <location>
        <begin position="21"/>
        <end position="551"/>
    </location>
</feature>
<proteinExistence type="inferred from homology"/>
<dbReference type="GO" id="GO:0005615">
    <property type="term" value="C:extracellular space"/>
    <property type="evidence" value="ECO:0007669"/>
    <property type="project" value="TreeGrafter"/>
</dbReference>
<evidence type="ECO:0000313" key="12">
    <source>
        <dbReference type="EMBL" id="EEC45744.1"/>
    </source>
</evidence>
<dbReference type="PANTHER" id="PTHR43806">
    <property type="entry name" value="PEPTIDASE S8"/>
    <property type="match status" value="1"/>
</dbReference>
<dbReference type="InterPro" id="IPR034193">
    <property type="entry name" value="PCSK9_ProteinaseK-like"/>
</dbReference>
<feature type="domain" description="Peptidase S8/S53" evidence="11">
    <location>
        <begin position="139"/>
        <end position="348"/>
    </location>
</feature>
<keyword evidence="3 7" id="KW-0378">Hydrolase</keyword>
<dbReference type="PRINTS" id="PR00723">
    <property type="entry name" value="SUBTILISIN"/>
</dbReference>
<evidence type="ECO:0000256" key="9">
    <source>
        <dbReference type="SAM" id="MobiDB-lite"/>
    </source>
</evidence>
<feature type="active site" description="Charge relay system" evidence="7">
    <location>
        <position position="178"/>
    </location>
</feature>
<dbReference type="InterPro" id="IPR023827">
    <property type="entry name" value="Peptidase_S8_Asp-AS"/>
</dbReference>
<dbReference type="RefSeq" id="XP_002183008.1">
    <property type="nucleotide sequence ID" value="XM_002182972.1"/>
</dbReference>
<evidence type="ECO:0000256" key="10">
    <source>
        <dbReference type="SAM" id="SignalP"/>
    </source>
</evidence>
<keyword evidence="10" id="KW-0732">Signal</keyword>
<keyword evidence="2 7" id="KW-0645">Protease</keyword>
<dbReference type="GO" id="GO:0006508">
    <property type="term" value="P:proteolysis"/>
    <property type="evidence" value="ECO:0007669"/>
    <property type="project" value="UniProtKB-KW"/>
</dbReference>
<evidence type="ECO:0000313" key="13">
    <source>
        <dbReference type="Proteomes" id="UP000000759"/>
    </source>
</evidence>
<reference evidence="13" key="2">
    <citation type="submission" date="2008-08" db="EMBL/GenBank/DDBJ databases">
        <authorList>
            <consortium name="Diatom Consortium"/>
            <person name="Grigoriev I."/>
            <person name="Grimwood J."/>
            <person name="Kuo A."/>
            <person name="Otillar R.P."/>
            <person name="Salamov A."/>
            <person name="Detter J.C."/>
            <person name="Lindquist E."/>
            <person name="Shapiro H."/>
            <person name="Lucas S."/>
            <person name="Glavina del Rio T."/>
            <person name="Pitluck S."/>
            <person name="Rokhsar D."/>
            <person name="Bowler C."/>
        </authorList>
    </citation>
    <scope>GENOME REANNOTATION</scope>
    <source>
        <strain evidence="13">CCAP 1055/1</strain>
    </source>
</reference>
<sequence length="551" mass="57919">MNLICWITTVNALFLLPVLATLGPHRKLNRALAGRSIPGQYIIELNPSISDSRGFATHVLKRAFRDSIIETYYYAMKGFAVKDLPNTLLNFMLNLDDVLLVSEDAVVEVDAVQIDPTWGLDIVDGTIDRRYNYTYTGLGVEVYILDTGIQANHSELEGRVESCVSFTPEECGSDLNGHGTHVAGTVGSKTYGVAKTVSLHDVKVLNAKGSGSYSAVIAGVDYVTQIKMSDPSRKIVINMSLGGGISTSFNNAITSAADSGVVVVVAAGNSDDDACNYSPASASGVLAVGSIDSDKRRSSWSNWGSCVDIFAPGSGILSLSQSNGTTTKSGTSMAAPHVAGVAALYLQAGRSTDSIASDALENGISDVKESSNRLVRTSELPPVAPSLLAPTRSPTRRPTPNPTGAPVTPQTTKQPTRTPFATRAPTKNPTLAPAKAPTRAPTKKPTLAPTKEPTRSPTKAPTRSPTKAPTRSPTKAPTRSPSNAPTPSPVLPQCAPLLGDAVADSDVFVRGHHSVAGTERVVLAGDDGLPRQSLTPLCGRLDTQIGLGRRE</sequence>
<dbReference type="InterPro" id="IPR023828">
    <property type="entry name" value="Peptidase_S8_Ser-AS"/>
</dbReference>
<dbReference type="EC" id="3.4.21.62" evidence="6"/>
<reference evidence="12 13" key="1">
    <citation type="journal article" date="2008" name="Nature">
        <title>The Phaeodactylum genome reveals the evolutionary history of diatom genomes.</title>
        <authorList>
            <person name="Bowler C."/>
            <person name="Allen A.E."/>
            <person name="Badger J.H."/>
            <person name="Grimwood J."/>
            <person name="Jabbari K."/>
            <person name="Kuo A."/>
            <person name="Maheswari U."/>
            <person name="Martens C."/>
            <person name="Maumus F."/>
            <person name="Otillar R.P."/>
            <person name="Rayko E."/>
            <person name="Salamov A."/>
            <person name="Vandepoele K."/>
            <person name="Beszteri B."/>
            <person name="Gruber A."/>
            <person name="Heijde M."/>
            <person name="Katinka M."/>
            <person name="Mock T."/>
            <person name="Valentin K."/>
            <person name="Verret F."/>
            <person name="Berges J.A."/>
            <person name="Brownlee C."/>
            <person name="Cadoret J.P."/>
            <person name="Chiovitti A."/>
            <person name="Choi C.J."/>
            <person name="Coesel S."/>
            <person name="De Martino A."/>
            <person name="Detter J.C."/>
            <person name="Durkin C."/>
            <person name="Falciatore A."/>
            <person name="Fournet J."/>
            <person name="Haruta M."/>
            <person name="Huysman M.J."/>
            <person name="Jenkins B.D."/>
            <person name="Jiroutova K."/>
            <person name="Jorgensen R.E."/>
            <person name="Joubert Y."/>
            <person name="Kaplan A."/>
            <person name="Kroger N."/>
            <person name="Kroth P.G."/>
            <person name="La Roche J."/>
            <person name="Lindquist E."/>
            <person name="Lommer M."/>
            <person name="Martin-Jezequel V."/>
            <person name="Lopez P.J."/>
            <person name="Lucas S."/>
            <person name="Mangogna M."/>
            <person name="McGinnis K."/>
            <person name="Medlin L.K."/>
            <person name="Montsant A."/>
            <person name="Oudot-Le Secq M.P."/>
            <person name="Napoli C."/>
            <person name="Obornik M."/>
            <person name="Parker M.S."/>
            <person name="Petit J.L."/>
            <person name="Porcel B.M."/>
            <person name="Poulsen N."/>
            <person name="Robison M."/>
            <person name="Rychlewski L."/>
            <person name="Rynearson T.A."/>
            <person name="Schmutz J."/>
            <person name="Shapiro H."/>
            <person name="Siaut M."/>
            <person name="Stanley M."/>
            <person name="Sussman M.R."/>
            <person name="Taylor A.R."/>
            <person name="Vardi A."/>
            <person name="von Dassow P."/>
            <person name="Vyverman W."/>
            <person name="Willis A."/>
            <person name="Wyrwicz L.S."/>
            <person name="Rokhsar D.S."/>
            <person name="Weissenbach J."/>
            <person name="Armbrust E.V."/>
            <person name="Green B.R."/>
            <person name="Van de Peer Y."/>
            <person name="Grigoriev I.V."/>
        </authorList>
    </citation>
    <scope>NUCLEOTIDE SEQUENCE [LARGE SCALE GENOMIC DNA]</scope>
    <source>
        <strain evidence="12 13">CCAP 1055/1</strain>
    </source>
</reference>
<dbReference type="AlphaFoldDB" id="B7G7C5"/>
<dbReference type="PROSITE" id="PS51892">
    <property type="entry name" value="SUBTILASE"/>
    <property type="match status" value="1"/>
</dbReference>
<dbReference type="SUPFAM" id="SSF54897">
    <property type="entry name" value="Protease propeptides/inhibitors"/>
    <property type="match status" value="1"/>
</dbReference>
<dbReference type="GeneID" id="7203716"/>
<dbReference type="PANTHER" id="PTHR43806:SF11">
    <property type="entry name" value="CEREVISIN-RELATED"/>
    <property type="match status" value="1"/>
</dbReference>
<dbReference type="Proteomes" id="UP000000759">
    <property type="component" value="Chromosome 17"/>
</dbReference>
<dbReference type="InterPro" id="IPR000209">
    <property type="entry name" value="Peptidase_S8/S53_dom"/>
</dbReference>
<evidence type="ECO:0000256" key="1">
    <source>
        <dbReference type="ARBA" id="ARBA00011073"/>
    </source>
</evidence>
<feature type="compositionally biased region" description="Polar residues" evidence="9">
    <location>
        <begin position="455"/>
        <end position="483"/>
    </location>
</feature>
<evidence type="ECO:0000256" key="6">
    <source>
        <dbReference type="ARBA" id="ARBA00023619"/>
    </source>
</evidence>
<dbReference type="PROSITE" id="PS00137">
    <property type="entry name" value="SUBTILASE_HIS"/>
    <property type="match status" value="1"/>
</dbReference>
<evidence type="ECO:0000259" key="11">
    <source>
        <dbReference type="Pfam" id="PF00082"/>
    </source>
</evidence>
<feature type="active site" description="Charge relay system" evidence="7">
    <location>
        <position position="146"/>
    </location>
</feature>
<evidence type="ECO:0000256" key="5">
    <source>
        <dbReference type="ARBA" id="ARBA00023529"/>
    </source>
</evidence>
<dbReference type="STRING" id="556484.B7G7C5"/>
<keyword evidence="4 7" id="KW-0720">Serine protease</keyword>
<dbReference type="KEGG" id="pti:PHATRDRAFT_48493"/>
<evidence type="ECO:0000256" key="7">
    <source>
        <dbReference type="PROSITE-ProRule" id="PRU01240"/>
    </source>
</evidence>
<protein>
    <recommendedName>
        <fullName evidence="6">subtilisin</fullName>
        <ecNumber evidence="6">3.4.21.62</ecNumber>
    </recommendedName>
</protein>
<dbReference type="InParanoid" id="B7G7C5"/>
<name>B7G7C5_PHATC</name>
<dbReference type="EMBL" id="CM000619">
    <property type="protein sequence ID" value="EEC45744.1"/>
    <property type="molecule type" value="Genomic_DNA"/>
</dbReference>
<comment type="similarity">
    <text evidence="1 7 8">Belongs to the peptidase S8 family.</text>
</comment>
<gene>
    <name evidence="12" type="ORF">PHATRDRAFT_48493</name>
</gene>
<dbReference type="PaxDb" id="2850-Phatr48493"/>
<dbReference type="SUPFAM" id="SSF52743">
    <property type="entry name" value="Subtilisin-like"/>
    <property type="match status" value="1"/>
</dbReference>
<dbReference type="InterPro" id="IPR036852">
    <property type="entry name" value="Peptidase_S8/S53_dom_sf"/>
</dbReference>
<organism evidence="12 13">
    <name type="scientific">Phaeodactylum tricornutum (strain CCAP 1055/1)</name>
    <dbReference type="NCBI Taxonomy" id="556484"/>
    <lineage>
        <taxon>Eukaryota</taxon>
        <taxon>Sar</taxon>
        <taxon>Stramenopiles</taxon>
        <taxon>Ochrophyta</taxon>
        <taxon>Bacillariophyta</taxon>
        <taxon>Bacillariophyceae</taxon>
        <taxon>Bacillariophycidae</taxon>
        <taxon>Naviculales</taxon>
        <taxon>Phaeodactylaceae</taxon>
        <taxon>Phaeodactylum</taxon>
    </lineage>
</organism>
<dbReference type="InterPro" id="IPR015500">
    <property type="entry name" value="Peptidase_S8_subtilisin-rel"/>
</dbReference>
<comment type="catalytic activity">
    <reaction evidence="5">
        <text>Hydrolysis of proteins with broad specificity for peptide bonds, and a preference for a large uncharged residue in P1. Hydrolyzes peptide amides.</text>
        <dbReference type="EC" id="3.4.21.62"/>
    </reaction>
</comment>
<dbReference type="PROSITE" id="PS00136">
    <property type="entry name" value="SUBTILASE_ASP"/>
    <property type="match status" value="1"/>
</dbReference>
<dbReference type="InterPro" id="IPR050131">
    <property type="entry name" value="Peptidase_S8_subtilisin-like"/>
</dbReference>
<evidence type="ECO:0000256" key="8">
    <source>
        <dbReference type="RuleBase" id="RU003355"/>
    </source>
</evidence>
<evidence type="ECO:0000256" key="3">
    <source>
        <dbReference type="ARBA" id="ARBA00022801"/>
    </source>
</evidence>
<keyword evidence="13" id="KW-1185">Reference proteome</keyword>
<evidence type="ECO:0000256" key="2">
    <source>
        <dbReference type="ARBA" id="ARBA00022670"/>
    </source>
</evidence>
<dbReference type="FunFam" id="3.40.50.200:FF:000014">
    <property type="entry name" value="Proteinase K"/>
    <property type="match status" value="1"/>
</dbReference>
<feature type="active site" description="Charge relay system" evidence="7">
    <location>
        <position position="332"/>
    </location>
</feature>
<dbReference type="Gene3D" id="3.40.50.200">
    <property type="entry name" value="Peptidase S8/S53 domain"/>
    <property type="match status" value="1"/>
</dbReference>
<dbReference type="InterPro" id="IPR022398">
    <property type="entry name" value="Peptidase_S8_His-AS"/>
</dbReference>
<dbReference type="CDD" id="cd04077">
    <property type="entry name" value="Peptidases_S8_PCSK9_ProteinaseK_like"/>
    <property type="match status" value="1"/>
</dbReference>
<dbReference type="eggNOG" id="KOG1153">
    <property type="taxonomic scope" value="Eukaryota"/>
</dbReference>
<dbReference type="PROSITE" id="PS00138">
    <property type="entry name" value="SUBTILASE_SER"/>
    <property type="match status" value="1"/>
</dbReference>
<feature type="signal peptide" evidence="10">
    <location>
        <begin position="1"/>
        <end position="20"/>
    </location>
</feature>
<dbReference type="Pfam" id="PF00082">
    <property type="entry name" value="Peptidase_S8"/>
    <property type="match status" value="1"/>
</dbReference>
<dbReference type="GO" id="GO:0004252">
    <property type="term" value="F:serine-type endopeptidase activity"/>
    <property type="evidence" value="ECO:0007669"/>
    <property type="project" value="UniProtKB-UniRule"/>
</dbReference>